<organism evidence="1 2">
    <name type="scientific">Brumimicrobium oceani</name>
    <dbReference type="NCBI Taxonomy" id="2100725"/>
    <lineage>
        <taxon>Bacteria</taxon>
        <taxon>Pseudomonadati</taxon>
        <taxon>Bacteroidota</taxon>
        <taxon>Flavobacteriia</taxon>
        <taxon>Flavobacteriales</taxon>
        <taxon>Crocinitomicaceae</taxon>
        <taxon>Brumimicrobium</taxon>
    </lineage>
</organism>
<accession>A0A2U2XCB2</accession>
<proteinExistence type="predicted"/>
<name>A0A2U2XCB2_9FLAO</name>
<keyword evidence="2" id="KW-1185">Reference proteome</keyword>
<dbReference type="AlphaFoldDB" id="A0A2U2XCB2"/>
<gene>
    <name evidence="1" type="ORF">DIT68_09260</name>
</gene>
<dbReference type="Proteomes" id="UP000245370">
    <property type="component" value="Unassembled WGS sequence"/>
</dbReference>
<dbReference type="EMBL" id="QFRJ01000006">
    <property type="protein sequence ID" value="PWH85435.1"/>
    <property type="molecule type" value="Genomic_DNA"/>
</dbReference>
<sequence length="67" mass="7922">MFNIKTKIANKKLPLQQITCLFLLFISSKTRMFVSEHPVSTYFTKLMPNKIVIFAKTQINESFFFTR</sequence>
<evidence type="ECO:0000313" key="1">
    <source>
        <dbReference type="EMBL" id="PWH85435.1"/>
    </source>
</evidence>
<comment type="caution">
    <text evidence="1">The sequence shown here is derived from an EMBL/GenBank/DDBJ whole genome shotgun (WGS) entry which is preliminary data.</text>
</comment>
<evidence type="ECO:0000313" key="2">
    <source>
        <dbReference type="Proteomes" id="UP000245370"/>
    </source>
</evidence>
<reference evidence="1 2" key="2">
    <citation type="submission" date="2018-05" db="EMBL/GenBank/DDBJ databases">
        <authorList>
            <person name="Lanie J.A."/>
            <person name="Ng W.-L."/>
            <person name="Kazmierczak K.M."/>
            <person name="Andrzejewski T.M."/>
            <person name="Davidsen T.M."/>
            <person name="Wayne K.J."/>
            <person name="Tettelin H."/>
            <person name="Glass J.I."/>
            <person name="Rusch D."/>
            <person name="Podicherti R."/>
            <person name="Tsui H.-C.T."/>
            <person name="Winkler M.E."/>
        </authorList>
    </citation>
    <scope>NUCLEOTIDE SEQUENCE [LARGE SCALE GENOMIC DNA]</scope>
    <source>
        <strain evidence="1 2">C305</strain>
    </source>
</reference>
<protein>
    <submittedName>
        <fullName evidence="1">Uncharacterized protein</fullName>
    </submittedName>
</protein>
<reference evidence="1 2" key="1">
    <citation type="submission" date="2018-05" db="EMBL/GenBank/DDBJ databases">
        <title>Brumimicrobium oceani sp. nov., isolated from coastal sediment.</title>
        <authorList>
            <person name="Kou Y."/>
        </authorList>
    </citation>
    <scope>NUCLEOTIDE SEQUENCE [LARGE SCALE GENOMIC DNA]</scope>
    <source>
        <strain evidence="1 2">C305</strain>
    </source>
</reference>